<dbReference type="AlphaFoldDB" id="A0A2P6AT07"/>
<dbReference type="SUPFAM" id="SSF46689">
    <property type="entry name" value="Homeodomain-like"/>
    <property type="match status" value="1"/>
</dbReference>
<dbReference type="PANTHER" id="PTHR30055:SF226">
    <property type="entry name" value="HTH-TYPE TRANSCRIPTIONAL REGULATOR PKSA"/>
    <property type="match status" value="1"/>
</dbReference>
<evidence type="ECO:0000256" key="1">
    <source>
        <dbReference type="ARBA" id="ARBA00023125"/>
    </source>
</evidence>
<dbReference type="EMBL" id="PTQZ01000084">
    <property type="protein sequence ID" value="PQA44339.1"/>
    <property type="molecule type" value="Genomic_DNA"/>
</dbReference>
<dbReference type="InterPro" id="IPR009057">
    <property type="entry name" value="Homeodomain-like_sf"/>
</dbReference>
<name>A0A2P6AT07_9GAMM</name>
<dbReference type="PANTHER" id="PTHR30055">
    <property type="entry name" value="HTH-TYPE TRANSCRIPTIONAL REGULATOR RUTR"/>
    <property type="match status" value="1"/>
</dbReference>
<evidence type="ECO:0000259" key="4">
    <source>
        <dbReference type="PROSITE" id="PS50977"/>
    </source>
</evidence>
<evidence type="ECO:0000313" key="6">
    <source>
        <dbReference type="Proteomes" id="UP000243900"/>
    </source>
</evidence>
<reference evidence="6" key="1">
    <citation type="submission" date="2018-02" db="EMBL/GenBank/DDBJ databases">
        <title>Genome sequencing of Solimonas sp. HR-BB.</title>
        <authorList>
            <person name="Lee Y."/>
            <person name="Jeon C.O."/>
        </authorList>
    </citation>
    <scope>NUCLEOTIDE SEQUENCE [LARGE SCALE GENOMIC DNA]</scope>
    <source>
        <strain evidence="6">HR-E</strain>
    </source>
</reference>
<keyword evidence="6" id="KW-1185">Reference proteome</keyword>
<dbReference type="GO" id="GO:0000976">
    <property type="term" value="F:transcription cis-regulatory region binding"/>
    <property type="evidence" value="ECO:0007669"/>
    <property type="project" value="TreeGrafter"/>
</dbReference>
<keyword evidence="1 2" id="KW-0238">DNA-binding</keyword>
<comment type="caution">
    <text evidence="5">The sequence shown here is derived from an EMBL/GenBank/DDBJ whole genome shotgun (WGS) entry which is preliminary data.</text>
</comment>
<feature type="domain" description="HTH tetR-type" evidence="4">
    <location>
        <begin position="34"/>
        <end position="94"/>
    </location>
</feature>
<evidence type="ECO:0000256" key="2">
    <source>
        <dbReference type="PROSITE-ProRule" id="PRU00335"/>
    </source>
</evidence>
<accession>A0A2P6AT07</accession>
<dbReference type="GO" id="GO:0003700">
    <property type="term" value="F:DNA-binding transcription factor activity"/>
    <property type="evidence" value="ECO:0007669"/>
    <property type="project" value="TreeGrafter"/>
</dbReference>
<dbReference type="Pfam" id="PF00440">
    <property type="entry name" value="TetR_N"/>
    <property type="match status" value="1"/>
</dbReference>
<sequence>MLHHWDLSPSAPSPAENLMESPIRNRKPAQARTQDRVARAMAAAEQLLIERGPEEVSIPDIAEASGVPRASLYQFYANKYQLFAAISESHLARVAGEIKAGGQALAGRHWREVVPLLVEAASRYYNEHPVAGILILGWPMSRDAYLAQEVTIENIGDELRSVFATLSPPVALPAEPDAGTIVTELAFACMKYGYFRHGLISEDIIRQSSLAVIGYLEQVLPPELAQSRPS</sequence>
<dbReference type="PROSITE" id="PS50977">
    <property type="entry name" value="HTH_TETR_2"/>
    <property type="match status" value="1"/>
</dbReference>
<proteinExistence type="predicted"/>
<feature type="region of interest" description="Disordered" evidence="3">
    <location>
        <begin position="1"/>
        <end position="34"/>
    </location>
</feature>
<evidence type="ECO:0000256" key="3">
    <source>
        <dbReference type="SAM" id="MobiDB-lite"/>
    </source>
</evidence>
<dbReference type="OrthoDB" id="325065at2"/>
<gene>
    <name evidence="5" type="ORF">C5O18_04880</name>
</gene>
<feature type="DNA-binding region" description="H-T-H motif" evidence="2">
    <location>
        <begin position="57"/>
        <end position="76"/>
    </location>
</feature>
<dbReference type="InterPro" id="IPR001647">
    <property type="entry name" value="HTH_TetR"/>
</dbReference>
<dbReference type="PRINTS" id="PR00455">
    <property type="entry name" value="HTHTETR"/>
</dbReference>
<dbReference type="InterPro" id="IPR050109">
    <property type="entry name" value="HTH-type_TetR-like_transc_reg"/>
</dbReference>
<dbReference type="Proteomes" id="UP000243900">
    <property type="component" value="Unassembled WGS sequence"/>
</dbReference>
<evidence type="ECO:0000313" key="5">
    <source>
        <dbReference type="EMBL" id="PQA44339.1"/>
    </source>
</evidence>
<dbReference type="Gene3D" id="1.10.357.10">
    <property type="entry name" value="Tetracycline Repressor, domain 2"/>
    <property type="match status" value="1"/>
</dbReference>
<protein>
    <submittedName>
        <fullName evidence="5">TetR/AcrR family transcriptional regulator</fullName>
    </submittedName>
</protein>
<organism evidence="5 6">
    <name type="scientific">Amnimonas aquatica</name>
    <dbReference type="NCBI Taxonomy" id="2094561"/>
    <lineage>
        <taxon>Bacteria</taxon>
        <taxon>Pseudomonadati</taxon>
        <taxon>Pseudomonadota</taxon>
        <taxon>Gammaproteobacteria</taxon>
        <taxon>Moraxellales</taxon>
        <taxon>Moraxellaceae</taxon>
        <taxon>Amnimonas</taxon>
    </lineage>
</organism>